<dbReference type="Pfam" id="PF08246">
    <property type="entry name" value="Inhibitor_I29"/>
    <property type="match status" value="1"/>
</dbReference>
<dbReference type="PANTHER" id="PTHR12411">
    <property type="entry name" value="CYSTEINE PROTEASE FAMILY C1-RELATED"/>
    <property type="match status" value="1"/>
</dbReference>
<dbReference type="InterPro" id="IPR039417">
    <property type="entry name" value="Peptidase_C1A_papain-like"/>
</dbReference>
<evidence type="ECO:0000313" key="11">
    <source>
        <dbReference type="Proteomes" id="UP000032180"/>
    </source>
</evidence>
<evidence type="ECO:0000256" key="2">
    <source>
        <dbReference type="ARBA" id="ARBA00022670"/>
    </source>
</evidence>
<dbReference type="InterPro" id="IPR000668">
    <property type="entry name" value="Peptidase_C1A_C"/>
</dbReference>
<evidence type="ECO:0000259" key="8">
    <source>
        <dbReference type="SMART" id="SM00645"/>
    </source>
</evidence>
<dbReference type="CDD" id="cd02248">
    <property type="entry name" value="Peptidase_C1A"/>
    <property type="match status" value="1"/>
</dbReference>
<feature type="domain" description="Cathepsin propeptide inhibitor" evidence="9">
    <location>
        <begin position="30"/>
        <end position="87"/>
    </location>
</feature>
<feature type="signal peptide" evidence="7">
    <location>
        <begin position="1"/>
        <end position="21"/>
    </location>
</feature>
<protein>
    <recommendedName>
        <fullName evidence="12">Cathepsin propeptide inhibitor domain-containing protein</fullName>
    </recommendedName>
</protein>
<keyword evidence="11" id="KW-1185">Reference proteome</keyword>
<dbReference type="SMART" id="SM00848">
    <property type="entry name" value="Inhibitor_I29"/>
    <property type="match status" value="1"/>
</dbReference>
<dbReference type="Pfam" id="PF00112">
    <property type="entry name" value="Peptidase_C1"/>
    <property type="match status" value="1"/>
</dbReference>
<dbReference type="FunFam" id="3.90.70.10:FF:000067">
    <property type="entry name" value="Senescence-specific cysteine protease"/>
    <property type="match status" value="1"/>
</dbReference>
<evidence type="ECO:0000256" key="1">
    <source>
        <dbReference type="ARBA" id="ARBA00008455"/>
    </source>
</evidence>
<dbReference type="PROSITE" id="PS00139">
    <property type="entry name" value="THIOL_PROTEASE_CYS"/>
    <property type="match status" value="1"/>
</dbReference>
<dbReference type="eggNOG" id="KOG1543">
    <property type="taxonomic scope" value="Eukaryota"/>
</dbReference>
<dbReference type="InterPro" id="IPR013201">
    <property type="entry name" value="Prot_inhib_I29"/>
</dbReference>
<dbReference type="PROSITE" id="PS00639">
    <property type="entry name" value="THIOL_PROTEASE_HIS"/>
    <property type="match status" value="1"/>
</dbReference>
<sequence length="343" mass="36998">MAASACCLLLLVSLLATTAAAANYSMVARHEKWMAENGRKYKDAAEKARRFKVFKANVERIDRFNAAGDKTYRLGANKFTDLTDEEFVSRYTGYSNGSVPSTFGAKKLPGFMYENVSLSEGDSQGVDWRERGAVTNVKDQSTCGCCWAFSAAAAVEGIHQITTNELVSLSEQQLLDCSTQFGNKGCDGGYMQYSFNYILAAGGITTESAYPYQRVQGSTCQFTGEGVAATISGYQEVPLKDEDALAQAVANQPVSVYITAGSLQFKQYMGGVFTGDGCDQNLNHAVTVVGYGVDAAGGGEYWLIKNSWGMQWGEQGYMRLQKGQGACGIVSTLAPAYPGNTYM</sequence>
<organism evidence="10 11">
    <name type="scientific">Leersia perrieri</name>
    <dbReference type="NCBI Taxonomy" id="77586"/>
    <lineage>
        <taxon>Eukaryota</taxon>
        <taxon>Viridiplantae</taxon>
        <taxon>Streptophyta</taxon>
        <taxon>Embryophyta</taxon>
        <taxon>Tracheophyta</taxon>
        <taxon>Spermatophyta</taxon>
        <taxon>Magnoliopsida</taxon>
        <taxon>Liliopsida</taxon>
        <taxon>Poales</taxon>
        <taxon>Poaceae</taxon>
        <taxon>BOP clade</taxon>
        <taxon>Oryzoideae</taxon>
        <taxon>Oryzeae</taxon>
        <taxon>Oryzinae</taxon>
        <taxon>Leersia</taxon>
    </lineage>
</organism>
<evidence type="ECO:0000313" key="10">
    <source>
        <dbReference type="EnsemblPlants" id="LPERR09G03310.1"/>
    </source>
</evidence>
<proteinExistence type="inferred from homology"/>
<dbReference type="InterPro" id="IPR000169">
    <property type="entry name" value="Pept_cys_AS"/>
</dbReference>
<dbReference type="SUPFAM" id="SSF54001">
    <property type="entry name" value="Cysteine proteinases"/>
    <property type="match status" value="1"/>
</dbReference>
<dbReference type="Gramene" id="LPERR09G03310.1">
    <property type="protein sequence ID" value="LPERR09G03310.1"/>
    <property type="gene ID" value="LPERR09G03310"/>
</dbReference>
<dbReference type="SMART" id="SM00645">
    <property type="entry name" value="Pept_C1"/>
    <property type="match status" value="1"/>
</dbReference>
<dbReference type="InterPro" id="IPR025660">
    <property type="entry name" value="Pept_his_AS"/>
</dbReference>
<evidence type="ECO:0000256" key="5">
    <source>
        <dbReference type="ARBA" id="ARBA00022807"/>
    </source>
</evidence>
<feature type="chain" id="PRO_5018669855" description="Cathepsin propeptide inhibitor domain-containing protein" evidence="7">
    <location>
        <begin position="22"/>
        <end position="343"/>
    </location>
</feature>
<dbReference type="STRING" id="77586.A0A0D9XC97"/>
<keyword evidence="6" id="KW-1015">Disulfide bond</keyword>
<dbReference type="Proteomes" id="UP000032180">
    <property type="component" value="Chromosome 9"/>
</dbReference>
<reference evidence="10 11" key="1">
    <citation type="submission" date="2012-08" db="EMBL/GenBank/DDBJ databases">
        <title>Oryza genome evolution.</title>
        <authorList>
            <person name="Wing R.A."/>
        </authorList>
    </citation>
    <scope>NUCLEOTIDE SEQUENCE</scope>
</reference>
<name>A0A0D9XC97_9ORYZ</name>
<evidence type="ECO:0000259" key="9">
    <source>
        <dbReference type="SMART" id="SM00848"/>
    </source>
</evidence>
<dbReference type="InterPro" id="IPR013128">
    <property type="entry name" value="Peptidase_C1A"/>
</dbReference>
<evidence type="ECO:0000256" key="4">
    <source>
        <dbReference type="ARBA" id="ARBA00022801"/>
    </source>
</evidence>
<dbReference type="InterPro" id="IPR038765">
    <property type="entry name" value="Papain-like_cys_pep_sf"/>
</dbReference>
<keyword evidence="3 7" id="KW-0732">Signal</keyword>
<evidence type="ECO:0000256" key="3">
    <source>
        <dbReference type="ARBA" id="ARBA00022729"/>
    </source>
</evidence>
<dbReference type="Gene3D" id="3.90.70.10">
    <property type="entry name" value="Cysteine proteinases"/>
    <property type="match status" value="1"/>
</dbReference>
<reference evidence="10" key="3">
    <citation type="submission" date="2015-04" db="UniProtKB">
        <authorList>
            <consortium name="EnsemblPlants"/>
        </authorList>
    </citation>
    <scope>IDENTIFICATION</scope>
</reference>
<evidence type="ECO:0000256" key="6">
    <source>
        <dbReference type="ARBA" id="ARBA00023157"/>
    </source>
</evidence>
<dbReference type="HOGENOM" id="CLU_012184_1_0_1"/>
<dbReference type="AlphaFoldDB" id="A0A0D9XC97"/>
<feature type="domain" description="Peptidase C1A papain C-terminal" evidence="8">
    <location>
        <begin position="122"/>
        <end position="337"/>
    </location>
</feature>
<dbReference type="PRINTS" id="PR00705">
    <property type="entry name" value="PAPAIN"/>
</dbReference>
<comment type="similarity">
    <text evidence="1">Belongs to the peptidase C1 family.</text>
</comment>
<dbReference type="InterPro" id="IPR025661">
    <property type="entry name" value="Pept_asp_AS"/>
</dbReference>
<dbReference type="GO" id="GO:0006508">
    <property type="term" value="P:proteolysis"/>
    <property type="evidence" value="ECO:0007669"/>
    <property type="project" value="UniProtKB-KW"/>
</dbReference>
<reference evidence="11" key="2">
    <citation type="submission" date="2013-12" db="EMBL/GenBank/DDBJ databases">
        <authorList>
            <person name="Yu Y."/>
            <person name="Lee S."/>
            <person name="de Baynast K."/>
            <person name="Wissotski M."/>
            <person name="Liu L."/>
            <person name="Talag J."/>
            <person name="Goicoechea J."/>
            <person name="Angelova A."/>
            <person name="Jetty R."/>
            <person name="Kudrna D."/>
            <person name="Golser W."/>
            <person name="Rivera L."/>
            <person name="Zhang J."/>
            <person name="Wing R."/>
        </authorList>
    </citation>
    <scope>NUCLEOTIDE SEQUENCE</scope>
</reference>
<dbReference type="PROSITE" id="PS00640">
    <property type="entry name" value="THIOL_PROTEASE_ASN"/>
    <property type="match status" value="1"/>
</dbReference>
<keyword evidence="2" id="KW-0645">Protease</keyword>
<accession>A0A0D9XC97</accession>
<dbReference type="EnsemblPlants" id="LPERR09G03310.1">
    <property type="protein sequence ID" value="LPERR09G03310.1"/>
    <property type="gene ID" value="LPERR09G03310"/>
</dbReference>
<keyword evidence="4" id="KW-0378">Hydrolase</keyword>
<dbReference type="GO" id="GO:0008234">
    <property type="term" value="F:cysteine-type peptidase activity"/>
    <property type="evidence" value="ECO:0007669"/>
    <property type="project" value="UniProtKB-KW"/>
</dbReference>
<evidence type="ECO:0000256" key="7">
    <source>
        <dbReference type="SAM" id="SignalP"/>
    </source>
</evidence>
<keyword evidence="5" id="KW-0788">Thiol protease</keyword>
<evidence type="ECO:0008006" key="12">
    <source>
        <dbReference type="Google" id="ProtNLM"/>
    </source>
</evidence>